<dbReference type="PANTHER" id="PTHR46006">
    <property type="entry name" value="RHO GUANINE NUCLEOTIDE EXCHANGE FACTOR AT 64C, ISOFORM A"/>
    <property type="match status" value="1"/>
</dbReference>
<name>A0AAD8Z0Y3_9TELE</name>
<dbReference type="InterPro" id="IPR055251">
    <property type="entry name" value="SOS1_NGEF_PH"/>
</dbReference>
<dbReference type="InterPro" id="IPR051480">
    <property type="entry name" value="Endocytic_GEF_Adapter"/>
</dbReference>
<evidence type="ECO:0000256" key="2">
    <source>
        <dbReference type="ARBA" id="ARBA00022490"/>
    </source>
</evidence>
<reference evidence="7" key="1">
    <citation type="submission" date="2023-03" db="EMBL/GenBank/DDBJ databases">
        <title>Electrophorus voltai genome.</title>
        <authorList>
            <person name="Bian C."/>
        </authorList>
    </citation>
    <scope>NUCLEOTIDE SEQUENCE</scope>
    <source>
        <strain evidence="7">CB-2022</strain>
        <tissue evidence="7">Muscle</tissue>
    </source>
</reference>
<dbReference type="PROSITE" id="PS50010">
    <property type="entry name" value="DH_2"/>
    <property type="match status" value="1"/>
</dbReference>
<dbReference type="AlphaFoldDB" id="A0AAD8Z0Y3"/>
<dbReference type="GO" id="GO:0005085">
    <property type="term" value="F:guanyl-nucleotide exchange factor activity"/>
    <property type="evidence" value="ECO:0007669"/>
    <property type="project" value="UniProtKB-KW"/>
</dbReference>
<dbReference type="SUPFAM" id="SSF48065">
    <property type="entry name" value="DBL homology domain (DH-domain)"/>
    <property type="match status" value="1"/>
</dbReference>
<dbReference type="InterPro" id="IPR000219">
    <property type="entry name" value="DH_dom"/>
</dbReference>
<dbReference type="PANTHER" id="PTHR46006:SF4">
    <property type="entry name" value="NEUROEPITHELIAL CELL-TRANSFORMING GENE 1 PROTEIN"/>
    <property type="match status" value="1"/>
</dbReference>
<dbReference type="Pfam" id="PF00621">
    <property type="entry name" value="RhoGEF"/>
    <property type="match status" value="1"/>
</dbReference>
<evidence type="ECO:0000259" key="5">
    <source>
        <dbReference type="PROSITE" id="PS50003"/>
    </source>
</evidence>
<dbReference type="FunFam" id="2.30.29.30:FF:000151">
    <property type="entry name" value="Rho guanine nucleotide exchange factor 3"/>
    <property type="match status" value="1"/>
</dbReference>
<dbReference type="FunFam" id="1.20.900.10:FF:000010">
    <property type="entry name" value="Rho guanine nucleotide exchange factor 3 isoform 1"/>
    <property type="match status" value="1"/>
</dbReference>
<dbReference type="Gene3D" id="1.20.900.10">
    <property type="entry name" value="Dbl homology (DH) domain"/>
    <property type="match status" value="1"/>
</dbReference>
<feature type="compositionally biased region" description="Low complexity" evidence="4">
    <location>
        <begin position="702"/>
        <end position="725"/>
    </location>
</feature>
<comment type="caution">
    <text evidence="7">The sequence shown here is derived from an EMBL/GenBank/DDBJ whole genome shotgun (WGS) entry which is preliminary data.</text>
</comment>
<dbReference type="SMART" id="SM00233">
    <property type="entry name" value="PH"/>
    <property type="match status" value="1"/>
</dbReference>
<feature type="domain" description="DH" evidence="6">
    <location>
        <begin position="322"/>
        <end position="504"/>
    </location>
</feature>
<sequence>MLSMEEPDEPQRAFPESTNERPKRKASHKKNYVSAESPPGSNATKRHSCYQLSNKESSAFVGLWKWRKRERESGAETRASGDTVLHQALCMASFEKRKFFHISNTRSPMGLQLGHGAKQKEGPVPGGWGESEGVPPLKQKRKRREKEDDAVSLCSFDFKVVLLTPPLGGVYNLVPSFLEYLYDFCVPPTSTEQKTYQWILLKEMVAYDEPGVVPIKRTLQKIDYQNQACKELEEPSTKRVRPLGRVTSLANLISPVKNGAVRRFGQTLQASFRGDGRSPNVLQQKACSKAAAPTPPKRRNSTLWSETLDVHQKGTFSTKEIKRQEAIFELSRGEQDLIEDLQLARKAYHDPMLKLSIMSEEELTAIFGDLDAYIPLHEDLLAQLAKATGPDGTVGEIGQIVVNWLPRLNAYRAYCSNQLAAKALLDQKKQDPRVQDFLQRCLESPFSRKLDLWSFLDIPRSRLVKYPLLLREVLRHTPPEHPDTASLEQAVSIIQGVLSDINMKKGESECQYYIDKLEYLDDRQRDPRIEQCKSLLCHGELRNKSGTKLHVFLFTEVLVLTRPVTRNERPCFQVYRQPIPVQDLVVDDLQDGDVRMGGSFRGAFSTADRAKNIFRVRFQDTAQGQSHTLQVNDVFHKQQWLNCLRTAMSVYQSEAPTDASSKRRSSTASTIIHMEETDENQPQSAASAPSSPRSEQPPSPTPSVTSTLSTSSTSSSCSSSSSTSPRKSKKDKRALCSLGKRKETMV</sequence>
<keyword evidence="2" id="KW-0963">Cytoplasm</keyword>
<dbReference type="Proteomes" id="UP001239994">
    <property type="component" value="Unassembled WGS sequence"/>
</dbReference>
<accession>A0AAD8Z0Y3</accession>
<feature type="domain" description="PH" evidence="5">
    <location>
        <begin position="534"/>
        <end position="649"/>
    </location>
</feature>
<feature type="compositionally biased region" description="Basic residues" evidence="4">
    <location>
        <begin position="22"/>
        <end position="31"/>
    </location>
</feature>
<evidence type="ECO:0000259" key="6">
    <source>
        <dbReference type="PROSITE" id="PS50010"/>
    </source>
</evidence>
<dbReference type="GO" id="GO:0035556">
    <property type="term" value="P:intracellular signal transduction"/>
    <property type="evidence" value="ECO:0007669"/>
    <property type="project" value="InterPro"/>
</dbReference>
<feature type="region of interest" description="Disordered" evidence="4">
    <location>
        <begin position="116"/>
        <end position="144"/>
    </location>
</feature>
<evidence type="ECO:0000313" key="7">
    <source>
        <dbReference type="EMBL" id="KAK1790401.1"/>
    </source>
</evidence>
<dbReference type="EMBL" id="JAROKS010000021">
    <property type="protein sequence ID" value="KAK1790401.1"/>
    <property type="molecule type" value="Genomic_DNA"/>
</dbReference>
<evidence type="ECO:0000256" key="4">
    <source>
        <dbReference type="SAM" id="MobiDB-lite"/>
    </source>
</evidence>
<evidence type="ECO:0000256" key="3">
    <source>
        <dbReference type="ARBA" id="ARBA00022658"/>
    </source>
</evidence>
<protein>
    <recommendedName>
        <fullName evidence="9">Neuroepithelial cell transforming 1</fullName>
    </recommendedName>
</protein>
<dbReference type="SMART" id="SM00325">
    <property type="entry name" value="RhoGEF"/>
    <property type="match status" value="1"/>
</dbReference>
<dbReference type="PROSITE" id="PS50003">
    <property type="entry name" value="PH_DOMAIN"/>
    <property type="match status" value="1"/>
</dbReference>
<gene>
    <name evidence="7" type="ORF">P4O66_014301</name>
</gene>
<evidence type="ECO:0000313" key="8">
    <source>
        <dbReference type="Proteomes" id="UP001239994"/>
    </source>
</evidence>
<dbReference type="InterPro" id="IPR011993">
    <property type="entry name" value="PH-like_dom_sf"/>
</dbReference>
<evidence type="ECO:0000256" key="1">
    <source>
        <dbReference type="ARBA" id="ARBA00004496"/>
    </source>
</evidence>
<dbReference type="InterPro" id="IPR035899">
    <property type="entry name" value="DBL_dom_sf"/>
</dbReference>
<dbReference type="CDD" id="cd00160">
    <property type="entry name" value="RhoGEF"/>
    <property type="match status" value="1"/>
</dbReference>
<dbReference type="PROSITE" id="PS00741">
    <property type="entry name" value="DH_1"/>
    <property type="match status" value="1"/>
</dbReference>
<feature type="region of interest" description="Disordered" evidence="4">
    <location>
        <begin position="1"/>
        <end position="47"/>
    </location>
</feature>
<keyword evidence="3" id="KW-0344">Guanine-nucleotide releasing factor</keyword>
<evidence type="ECO:0008006" key="9">
    <source>
        <dbReference type="Google" id="ProtNLM"/>
    </source>
</evidence>
<dbReference type="InterPro" id="IPR001849">
    <property type="entry name" value="PH_domain"/>
</dbReference>
<proteinExistence type="predicted"/>
<organism evidence="7 8">
    <name type="scientific">Electrophorus voltai</name>
    <dbReference type="NCBI Taxonomy" id="2609070"/>
    <lineage>
        <taxon>Eukaryota</taxon>
        <taxon>Metazoa</taxon>
        <taxon>Chordata</taxon>
        <taxon>Craniata</taxon>
        <taxon>Vertebrata</taxon>
        <taxon>Euteleostomi</taxon>
        <taxon>Actinopterygii</taxon>
        <taxon>Neopterygii</taxon>
        <taxon>Teleostei</taxon>
        <taxon>Ostariophysi</taxon>
        <taxon>Gymnotiformes</taxon>
        <taxon>Gymnotoidei</taxon>
        <taxon>Gymnotidae</taxon>
        <taxon>Electrophorus</taxon>
    </lineage>
</organism>
<feature type="region of interest" description="Disordered" evidence="4">
    <location>
        <begin position="674"/>
        <end position="746"/>
    </location>
</feature>
<dbReference type="Pfam" id="PF22697">
    <property type="entry name" value="SOS1_NGEF_PH"/>
    <property type="match status" value="1"/>
</dbReference>
<keyword evidence="8" id="KW-1185">Reference proteome</keyword>
<feature type="compositionally biased region" description="Low complexity" evidence="4">
    <location>
        <begin position="681"/>
        <end position="694"/>
    </location>
</feature>
<dbReference type="SUPFAM" id="SSF50729">
    <property type="entry name" value="PH domain-like"/>
    <property type="match status" value="1"/>
</dbReference>
<dbReference type="GO" id="GO:0005737">
    <property type="term" value="C:cytoplasm"/>
    <property type="evidence" value="ECO:0007669"/>
    <property type="project" value="UniProtKB-SubCell"/>
</dbReference>
<comment type="subcellular location">
    <subcellularLocation>
        <location evidence="1">Cytoplasm</location>
    </subcellularLocation>
</comment>
<dbReference type="InterPro" id="IPR001331">
    <property type="entry name" value="GDS_CDC24_CS"/>
</dbReference>
<dbReference type="Gene3D" id="2.30.29.30">
    <property type="entry name" value="Pleckstrin-homology domain (PH domain)/Phosphotyrosine-binding domain (PTB)"/>
    <property type="match status" value="1"/>
</dbReference>
<dbReference type="GO" id="GO:0035025">
    <property type="term" value="P:positive regulation of Rho protein signal transduction"/>
    <property type="evidence" value="ECO:0007669"/>
    <property type="project" value="TreeGrafter"/>
</dbReference>